<comment type="caution">
    <text evidence="1">The sequence shown here is derived from an EMBL/GenBank/DDBJ whole genome shotgun (WGS) entry which is preliminary data.</text>
</comment>
<protein>
    <submittedName>
        <fullName evidence="1">Uncharacterized protein</fullName>
    </submittedName>
</protein>
<evidence type="ECO:0000313" key="2">
    <source>
        <dbReference type="Proteomes" id="UP001208570"/>
    </source>
</evidence>
<proteinExistence type="predicted"/>
<organism evidence="1 2">
    <name type="scientific">Paralvinella palmiformis</name>
    <dbReference type="NCBI Taxonomy" id="53620"/>
    <lineage>
        <taxon>Eukaryota</taxon>
        <taxon>Metazoa</taxon>
        <taxon>Spiralia</taxon>
        <taxon>Lophotrochozoa</taxon>
        <taxon>Annelida</taxon>
        <taxon>Polychaeta</taxon>
        <taxon>Sedentaria</taxon>
        <taxon>Canalipalpata</taxon>
        <taxon>Terebellida</taxon>
        <taxon>Terebelliformia</taxon>
        <taxon>Alvinellidae</taxon>
        <taxon>Paralvinella</taxon>
    </lineage>
</organism>
<reference evidence="1" key="1">
    <citation type="journal article" date="2023" name="Mol. Biol. Evol.">
        <title>Third-Generation Sequencing Reveals the Adaptive Role of the Epigenome in Three Deep-Sea Polychaetes.</title>
        <authorList>
            <person name="Perez M."/>
            <person name="Aroh O."/>
            <person name="Sun Y."/>
            <person name="Lan Y."/>
            <person name="Juniper S.K."/>
            <person name="Young C.R."/>
            <person name="Angers B."/>
            <person name="Qian P.Y."/>
        </authorList>
    </citation>
    <scope>NUCLEOTIDE SEQUENCE</scope>
    <source>
        <strain evidence="1">P08H-3</strain>
    </source>
</reference>
<gene>
    <name evidence="1" type="ORF">LSH36_768g00004</name>
</gene>
<accession>A0AAD9J1J0</accession>
<dbReference type="AlphaFoldDB" id="A0AAD9J1J0"/>
<dbReference type="EMBL" id="JAODUP010000768">
    <property type="protein sequence ID" value="KAK2144313.1"/>
    <property type="molecule type" value="Genomic_DNA"/>
</dbReference>
<name>A0AAD9J1J0_9ANNE</name>
<sequence>MSPDELTELLNFYHSTPVCGYHTCQDLARLHMEWCKRCCRISHGQVSRNTLMLQVMQRQIEDIEKHDQDAMNAFGLPLQTDADFEQINVLLGDKAKIKYTIHIYADDTQLYVSCDVTDMEQRQEVTERHTALDDNK</sequence>
<evidence type="ECO:0000313" key="1">
    <source>
        <dbReference type="EMBL" id="KAK2144313.1"/>
    </source>
</evidence>
<dbReference type="Proteomes" id="UP001208570">
    <property type="component" value="Unassembled WGS sequence"/>
</dbReference>
<keyword evidence="2" id="KW-1185">Reference proteome</keyword>